<dbReference type="Proteomes" id="UP000019276">
    <property type="component" value="Unassembled WGS sequence"/>
</dbReference>
<evidence type="ECO:0000313" key="3">
    <source>
        <dbReference type="Proteomes" id="UP000019276"/>
    </source>
</evidence>
<organism evidence="2 3">
    <name type="scientific">Catenovulum agarivorans DS-2</name>
    <dbReference type="NCBI Taxonomy" id="1328313"/>
    <lineage>
        <taxon>Bacteria</taxon>
        <taxon>Pseudomonadati</taxon>
        <taxon>Pseudomonadota</taxon>
        <taxon>Gammaproteobacteria</taxon>
        <taxon>Alteromonadales</taxon>
        <taxon>Alteromonadaceae</taxon>
        <taxon>Catenovulum</taxon>
    </lineage>
</organism>
<gene>
    <name evidence="2" type="ORF">DS2_01115</name>
</gene>
<name>W7QX17_9ALTE</name>
<dbReference type="AlphaFoldDB" id="W7QX17"/>
<evidence type="ECO:0000313" key="2">
    <source>
        <dbReference type="EMBL" id="EWH12278.1"/>
    </source>
</evidence>
<comment type="caution">
    <text evidence="2">The sequence shown here is derived from an EMBL/GenBank/DDBJ whole genome shotgun (WGS) entry which is preliminary data.</text>
</comment>
<dbReference type="OrthoDB" id="6402501at2"/>
<dbReference type="EMBL" id="ARZY01000001">
    <property type="protein sequence ID" value="EWH12278.1"/>
    <property type="molecule type" value="Genomic_DNA"/>
</dbReference>
<protein>
    <submittedName>
        <fullName evidence="2">Cbb3-type cytochrome oxidase subunit</fullName>
    </submittedName>
</protein>
<dbReference type="Pfam" id="PF05545">
    <property type="entry name" value="FixQ"/>
    <property type="match status" value="1"/>
</dbReference>
<sequence>MDYGTYRGIYTIIVLVVFVGIIWWAYSKQSKKRFDNAANSILDDSDVEKKNSRKKEQQVHRD</sequence>
<keyword evidence="1" id="KW-0812">Transmembrane</keyword>
<dbReference type="eggNOG" id="COG4736">
    <property type="taxonomic scope" value="Bacteria"/>
</dbReference>
<feature type="transmembrane region" description="Helical" evidence="1">
    <location>
        <begin position="6"/>
        <end position="26"/>
    </location>
</feature>
<dbReference type="STRING" id="1328313.DS2_01115"/>
<accession>W7QX17</accession>
<proteinExistence type="predicted"/>
<dbReference type="InterPro" id="IPR008621">
    <property type="entry name" value="Cbb3-typ_cyt_oxidase_comp"/>
</dbReference>
<dbReference type="RefSeq" id="WP_035012741.1">
    <property type="nucleotide sequence ID" value="NZ_ARZY01000001.1"/>
</dbReference>
<keyword evidence="1" id="KW-0472">Membrane</keyword>
<evidence type="ECO:0000256" key="1">
    <source>
        <dbReference type="SAM" id="Phobius"/>
    </source>
</evidence>
<keyword evidence="3" id="KW-1185">Reference proteome</keyword>
<keyword evidence="1" id="KW-1133">Transmembrane helix</keyword>
<dbReference type="CDD" id="cd01324">
    <property type="entry name" value="cbb3_Oxidase_CcoQ"/>
    <property type="match status" value="1"/>
</dbReference>
<reference evidence="2 3" key="1">
    <citation type="journal article" date="2014" name="Genome Announc.">
        <title>Draft Genome Sequence of the Agar-Degrading Bacterium Catenovulum sp. Strain DS-2, Isolated from Intestines of Haliotis diversicolor.</title>
        <authorList>
            <person name="Shan D."/>
            <person name="Li X."/>
            <person name="Gu Z."/>
            <person name="Wei G."/>
            <person name="Gao Z."/>
            <person name="Shao Z."/>
        </authorList>
    </citation>
    <scope>NUCLEOTIDE SEQUENCE [LARGE SCALE GENOMIC DNA]</scope>
    <source>
        <strain evidence="2 3">DS-2</strain>
    </source>
</reference>